<protein>
    <submittedName>
        <fullName evidence="7">Polyprenyl synthetase family protein</fullName>
    </submittedName>
</protein>
<dbReference type="Pfam" id="PF00348">
    <property type="entry name" value="polyprenyl_synt"/>
    <property type="match status" value="1"/>
</dbReference>
<dbReference type="PROSITE" id="PS00444">
    <property type="entry name" value="POLYPRENYL_SYNTHASE_2"/>
    <property type="match status" value="1"/>
</dbReference>
<dbReference type="EMBL" id="JAAYEE010000140">
    <property type="protein sequence ID" value="NLW35547.1"/>
    <property type="molecule type" value="Genomic_DNA"/>
</dbReference>
<reference evidence="7" key="2">
    <citation type="submission" date="2020-01" db="EMBL/GenBank/DDBJ databases">
        <authorList>
            <person name="Campanaro S."/>
        </authorList>
    </citation>
    <scope>NUCLEOTIDE SEQUENCE</scope>
    <source>
        <strain evidence="7">AS06rmzACSIP_7</strain>
    </source>
</reference>
<evidence type="ECO:0000256" key="2">
    <source>
        <dbReference type="ARBA" id="ARBA00006706"/>
    </source>
</evidence>
<dbReference type="PANTHER" id="PTHR12001:SF69">
    <property type="entry name" value="ALL TRANS-POLYPRENYL-DIPHOSPHATE SYNTHASE PDSS1"/>
    <property type="match status" value="1"/>
</dbReference>
<gene>
    <name evidence="7" type="ORF">GXY80_08730</name>
</gene>
<evidence type="ECO:0000256" key="1">
    <source>
        <dbReference type="ARBA" id="ARBA00001946"/>
    </source>
</evidence>
<evidence type="ECO:0000256" key="5">
    <source>
        <dbReference type="ARBA" id="ARBA00022842"/>
    </source>
</evidence>
<comment type="caution">
    <text evidence="7">The sequence shown here is derived from an EMBL/GenBank/DDBJ whole genome shotgun (WGS) entry which is preliminary data.</text>
</comment>
<name>A0A971M3Z1_9BACT</name>
<dbReference type="GO" id="GO:0046872">
    <property type="term" value="F:metal ion binding"/>
    <property type="evidence" value="ECO:0007669"/>
    <property type="project" value="UniProtKB-KW"/>
</dbReference>
<comment type="cofactor">
    <cofactor evidence="1">
        <name>Mg(2+)</name>
        <dbReference type="ChEBI" id="CHEBI:18420"/>
    </cofactor>
</comment>
<accession>A0A971M3Z1</accession>
<evidence type="ECO:0000256" key="4">
    <source>
        <dbReference type="ARBA" id="ARBA00022723"/>
    </source>
</evidence>
<evidence type="ECO:0000313" key="8">
    <source>
        <dbReference type="Proteomes" id="UP000777265"/>
    </source>
</evidence>
<organism evidence="7 8">
    <name type="scientific">Syntrophorhabdus aromaticivorans</name>
    <dbReference type="NCBI Taxonomy" id="328301"/>
    <lineage>
        <taxon>Bacteria</taxon>
        <taxon>Pseudomonadati</taxon>
        <taxon>Thermodesulfobacteriota</taxon>
        <taxon>Syntrophorhabdia</taxon>
        <taxon>Syntrophorhabdales</taxon>
        <taxon>Syntrophorhabdaceae</taxon>
        <taxon>Syntrophorhabdus</taxon>
    </lineage>
</organism>
<proteinExistence type="inferred from homology"/>
<evidence type="ECO:0000256" key="3">
    <source>
        <dbReference type="ARBA" id="ARBA00022679"/>
    </source>
</evidence>
<dbReference type="Gene3D" id="1.10.600.10">
    <property type="entry name" value="Farnesyl Diphosphate Synthase"/>
    <property type="match status" value="1"/>
</dbReference>
<sequence>METITKLIADDLAELESTIQKLITTRITFIKEIVNHIIRSGGKRVRPILVILAARLCGYKDQEHIPYAAIIEFIHTATLLHDDVVDNAKIRRGSSTANTVWGNEPSVLVGDFLFSKSFELMAFSENEDILKVMSRASTCLAEGEILELLKTCDPETDEAEYLEIIGNKTASLFSAACEVGGILGEVSQKKRLALRDFGYNLGMAFQLTDDILDYVSDDAVLGKRVGTDLKEGKVTLPLIHALKHGTDKEKGYVAAVLNKAKMTPRDFERVRKIIRKHGGVEYTSKVTKQFVDNAKDFLKVFKPSVYKESLMTLADYMLARET</sequence>
<dbReference type="CDD" id="cd00685">
    <property type="entry name" value="Trans_IPPS_HT"/>
    <property type="match status" value="1"/>
</dbReference>
<dbReference type="SUPFAM" id="SSF48576">
    <property type="entry name" value="Terpenoid synthases"/>
    <property type="match status" value="1"/>
</dbReference>
<comment type="similarity">
    <text evidence="2 6">Belongs to the FPP/GGPP synthase family.</text>
</comment>
<dbReference type="SFLD" id="SFLDG01017">
    <property type="entry name" value="Polyprenyl_Transferase_Like"/>
    <property type="match status" value="1"/>
</dbReference>
<keyword evidence="5" id="KW-0460">Magnesium</keyword>
<dbReference type="InterPro" id="IPR033749">
    <property type="entry name" value="Polyprenyl_synt_CS"/>
</dbReference>
<keyword evidence="4" id="KW-0479">Metal-binding</keyword>
<dbReference type="Proteomes" id="UP000777265">
    <property type="component" value="Unassembled WGS sequence"/>
</dbReference>
<keyword evidence="3 6" id="KW-0808">Transferase</keyword>
<dbReference type="SFLD" id="SFLDS00005">
    <property type="entry name" value="Isoprenoid_Synthase_Type_I"/>
    <property type="match status" value="1"/>
</dbReference>
<evidence type="ECO:0000256" key="6">
    <source>
        <dbReference type="RuleBase" id="RU004466"/>
    </source>
</evidence>
<evidence type="ECO:0000313" key="7">
    <source>
        <dbReference type="EMBL" id="NLW35547.1"/>
    </source>
</evidence>
<dbReference type="PANTHER" id="PTHR12001">
    <property type="entry name" value="GERANYLGERANYL PYROPHOSPHATE SYNTHASE"/>
    <property type="match status" value="1"/>
</dbReference>
<dbReference type="AlphaFoldDB" id="A0A971M3Z1"/>
<dbReference type="InterPro" id="IPR008949">
    <property type="entry name" value="Isoprenoid_synthase_dom_sf"/>
</dbReference>
<reference evidence="7" key="1">
    <citation type="journal article" date="2020" name="Biotechnol. Biofuels">
        <title>New insights from the biogas microbiome by comprehensive genome-resolved metagenomics of nearly 1600 species originating from multiple anaerobic digesters.</title>
        <authorList>
            <person name="Campanaro S."/>
            <person name="Treu L."/>
            <person name="Rodriguez-R L.M."/>
            <person name="Kovalovszki A."/>
            <person name="Ziels R.M."/>
            <person name="Maus I."/>
            <person name="Zhu X."/>
            <person name="Kougias P.G."/>
            <person name="Basile A."/>
            <person name="Luo G."/>
            <person name="Schluter A."/>
            <person name="Konstantinidis K.T."/>
            <person name="Angelidaki I."/>
        </authorList>
    </citation>
    <scope>NUCLEOTIDE SEQUENCE</scope>
    <source>
        <strain evidence="7">AS06rmzACSIP_7</strain>
    </source>
</reference>
<dbReference type="GO" id="GO:0008299">
    <property type="term" value="P:isoprenoid biosynthetic process"/>
    <property type="evidence" value="ECO:0007669"/>
    <property type="project" value="InterPro"/>
</dbReference>
<dbReference type="GO" id="GO:0004659">
    <property type="term" value="F:prenyltransferase activity"/>
    <property type="evidence" value="ECO:0007669"/>
    <property type="project" value="InterPro"/>
</dbReference>
<dbReference type="InterPro" id="IPR000092">
    <property type="entry name" value="Polyprenyl_synt"/>
</dbReference>
<dbReference type="PROSITE" id="PS00723">
    <property type="entry name" value="POLYPRENYL_SYNTHASE_1"/>
    <property type="match status" value="1"/>
</dbReference>